<feature type="transmembrane region" description="Helical" evidence="14">
    <location>
        <begin position="139"/>
        <end position="161"/>
    </location>
</feature>
<evidence type="ECO:0000313" key="16">
    <source>
        <dbReference type="Proteomes" id="UP001232750"/>
    </source>
</evidence>
<dbReference type="CDD" id="cd13140">
    <property type="entry name" value="MATE_like_1"/>
    <property type="match status" value="1"/>
</dbReference>
<feature type="transmembrane region" description="Helical" evidence="14">
    <location>
        <begin position="106"/>
        <end position="127"/>
    </location>
</feature>
<dbReference type="PANTHER" id="PTHR43298:SF2">
    <property type="entry name" value="FMN_FAD EXPORTER YEEO-RELATED"/>
    <property type="match status" value="1"/>
</dbReference>
<dbReference type="Pfam" id="PF01554">
    <property type="entry name" value="MatE"/>
    <property type="match status" value="2"/>
</dbReference>
<evidence type="ECO:0000256" key="7">
    <source>
        <dbReference type="ARBA" id="ARBA00022475"/>
    </source>
</evidence>
<feature type="compositionally biased region" description="Low complexity" evidence="13">
    <location>
        <begin position="460"/>
        <end position="473"/>
    </location>
</feature>
<keyword evidence="5" id="KW-0813">Transport</keyword>
<evidence type="ECO:0000256" key="4">
    <source>
        <dbReference type="ARBA" id="ARBA00020268"/>
    </source>
</evidence>
<feature type="region of interest" description="Disordered" evidence="13">
    <location>
        <begin position="455"/>
        <end position="482"/>
    </location>
</feature>
<comment type="similarity">
    <text evidence="3">Belongs to the multi antimicrobial extrusion (MATE) (TC 2.A.66.1) family.</text>
</comment>
<evidence type="ECO:0000256" key="3">
    <source>
        <dbReference type="ARBA" id="ARBA00010199"/>
    </source>
</evidence>
<evidence type="ECO:0000256" key="13">
    <source>
        <dbReference type="SAM" id="MobiDB-lite"/>
    </source>
</evidence>
<gene>
    <name evidence="15" type="ORF">QNJ86_07130</name>
</gene>
<keyword evidence="8 14" id="KW-0812">Transmembrane</keyword>
<evidence type="ECO:0000256" key="12">
    <source>
        <dbReference type="ARBA" id="ARBA00031636"/>
    </source>
</evidence>
<proteinExistence type="inferred from homology"/>
<evidence type="ECO:0000256" key="9">
    <source>
        <dbReference type="ARBA" id="ARBA00022989"/>
    </source>
</evidence>
<dbReference type="InterPro" id="IPR050222">
    <property type="entry name" value="MATE_MdtK"/>
</dbReference>
<evidence type="ECO:0000256" key="10">
    <source>
        <dbReference type="ARBA" id="ARBA00023065"/>
    </source>
</evidence>
<protein>
    <recommendedName>
        <fullName evidence="4">Probable multidrug resistance protein NorM</fullName>
    </recommendedName>
    <alternativeName>
        <fullName evidence="12">Multidrug-efflux transporter</fullName>
    </alternativeName>
</protein>
<evidence type="ECO:0000256" key="6">
    <source>
        <dbReference type="ARBA" id="ARBA00022449"/>
    </source>
</evidence>
<evidence type="ECO:0000256" key="5">
    <source>
        <dbReference type="ARBA" id="ARBA00022448"/>
    </source>
</evidence>
<comment type="function">
    <text evidence="1">Multidrug efflux pump.</text>
</comment>
<dbReference type="NCBIfam" id="TIGR00797">
    <property type="entry name" value="matE"/>
    <property type="match status" value="1"/>
</dbReference>
<evidence type="ECO:0000256" key="2">
    <source>
        <dbReference type="ARBA" id="ARBA00004651"/>
    </source>
</evidence>
<keyword evidence="6" id="KW-0050">Antiport</keyword>
<dbReference type="RefSeq" id="WP_283831910.1">
    <property type="nucleotide sequence ID" value="NZ_JASJEU010000013.1"/>
</dbReference>
<name>A0ABT7DPV5_9ACTN</name>
<evidence type="ECO:0000256" key="14">
    <source>
        <dbReference type="SAM" id="Phobius"/>
    </source>
</evidence>
<keyword evidence="11 14" id="KW-0472">Membrane</keyword>
<organism evidence="15 16">
    <name type="scientific">Gordonibacter faecis</name>
    <dbReference type="NCBI Taxonomy" id="3047475"/>
    <lineage>
        <taxon>Bacteria</taxon>
        <taxon>Bacillati</taxon>
        <taxon>Actinomycetota</taxon>
        <taxon>Coriobacteriia</taxon>
        <taxon>Eggerthellales</taxon>
        <taxon>Eggerthellaceae</taxon>
        <taxon>Gordonibacter</taxon>
    </lineage>
</organism>
<keyword evidence="16" id="KW-1185">Reference proteome</keyword>
<evidence type="ECO:0000256" key="11">
    <source>
        <dbReference type="ARBA" id="ARBA00023136"/>
    </source>
</evidence>
<feature type="transmembrane region" description="Helical" evidence="14">
    <location>
        <begin position="367"/>
        <end position="390"/>
    </location>
</feature>
<feature type="transmembrane region" description="Helical" evidence="14">
    <location>
        <begin position="45"/>
        <end position="71"/>
    </location>
</feature>
<accession>A0ABT7DPV5</accession>
<dbReference type="PIRSF" id="PIRSF006603">
    <property type="entry name" value="DinF"/>
    <property type="match status" value="1"/>
</dbReference>
<dbReference type="EMBL" id="JASJEU010000013">
    <property type="protein sequence ID" value="MDJ1650568.1"/>
    <property type="molecule type" value="Genomic_DNA"/>
</dbReference>
<feature type="transmembrane region" description="Helical" evidence="14">
    <location>
        <begin position="20"/>
        <end position="39"/>
    </location>
</feature>
<dbReference type="InterPro" id="IPR002528">
    <property type="entry name" value="MATE_fam"/>
</dbReference>
<dbReference type="InterPro" id="IPR048279">
    <property type="entry name" value="MdtK-like"/>
</dbReference>
<feature type="transmembrane region" description="Helical" evidence="14">
    <location>
        <begin position="397"/>
        <end position="419"/>
    </location>
</feature>
<feature type="transmembrane region" description="Helical" evidence="14">
    <location>
        <begin position="326"/>
        <end position="347"/>
    </location>
</feature>
<sequence length="482" mass="50374">MSQPKQRQIDLVNEPIGSALVRLAVPIMASAFLATAYNITDMAWIGLLGANAVAAVGVAGMFTWLASAIVVMARMGGQVNMAQALGNRHPEQAETFARGALQLATVLAMVYAAVCLICADALVSILVPDDPSVAREAALYLRLCGGLILFLYISQTLTGLLTAQGDSKTPFKANAAGLIINMVLDPLLILGLGPVPQLGVLGAAIATVFAQFIVATLMIVGIVRDKGEANVLRRVRLRQPAGRACFSRIVKIGLPAAIQSALYAIISMVLTRMVAAWGSGAVAVQRVGGQIESLTWCTAEGVGSALNAFTAQNFGARRPERIRRGYRLAFIAVAVWALAVSALFIVFPEPISSVFFHEASVVDISSSYLVVIGIGEAFMCIELMTVGALSGLGRTKLCSAISVVLTGSRIPLALLLSATPLGLDGVWWALTLTSIVKGVVFWLVFRHIARRLPEAPAPAPASTGAVAGSSTTPDAESAPTAA</sequence>
<evidence type="ECO:0000256" key="8">
    <source>
        <dbReference type="ARBA" id="ARBA00022692"/>
    </source>
</evidence>
<dbReference type="Proteomes" id="UP001232750">
    <property type="component" value="Unassembled WGS sequence"/>
</dbReference>
<dbReference type="PANTHER" id="PTHR43298">
    <property type="entry name" value="MULTIDRUG RESISTANCE PROTEIN NORM-RELATED"/>
    <property type="match status" value="1"/>
</dbReference>
<feature type="transmembrane region" description="Helical" evidence="14">
    <location>
        <begin position="198"/>
        <end position="223"/>
    </location>
</feature>
<reference evidence="15 16" key="1">
    <citation type="submission" date="2023-05" db="EMBL/GenBank/DDBJ databases">
        <title>Gordonibacter KGMB12511T sp. nov., isolated from faeces of healthy Korean.</title>
        <authorList>
            <person name="Kim H.S."/>
            <person name="Kim J.-S."/>
            <person name="Suh M.K."/>
            <person name="Eom M.K."/>
            <person name="Do H.E."/>
            <person name="Lee J.-S."/>
        </authorList>
    </citation>
    <scope>NUCLEOTIDE SEQUENCE [LARGE SCALE GENOMIC DNA]</scope>
    <source>
        <strain evidence="15 16">KGMB12511</strain>
    </source>
</reference>
<evidence type="ECO:0000256" key="1">
    <source>
        <dbReference type="ARBA" id="ARBA00003408"/>
    </source>
</evidence>
<keyword evidence="10" id="KW-0406">Ion transport</keyword>
<comment type="caution">
    <text evidence="15">The sequence shown here is derived from an EMBL/GenBank/DDBJ whole genome shotgun (WGS) entry which is preliminary data.</text>
</comment>
<keyword evidence="7" id="KW-1003">Cell membrane</keyword>
<comment type="subcellular location">
    <subcellularLocation>
        <location evidence="2">Cell membrane</location>
        <topology evidence="2">Multi-pass membrane protein</topology>
    </subcellularLocation>
</comment>
<keyword evidence="9 14" id="KW-1133">Transmembrane helix</keyword>
<feature type="transmembrane region" description="Helical" evidence="14">
    <location>
        <begin position="425"/>
        <end position="445"/>
    </location>
</feature>
<evidence type="ECO:0000313" key="15">
    <source>
        <dbReference type="EMBL" id="MDJ1650568.1"/>
    </source>
</evidence>